<dbReference type="Proteomes" id="UP001324287">
    <property type="component" value="Chromosome"/>
</dbReference>
<sequence length="53" mass="5578">MDLDDLHDADLEVVLAEQLSEAVASAKELADLAGADALSAHALRPHLLLLAVF</sequence>
<dbReference type="EMBL" id="CP141261">
    <property type="protein sequence ID" value="WRL61968.1"/>
    <property type="molecule type" value="Genomic_DNA"/>
</dbReference>
<protein>
    <submittedName>
        <fullName evidence="1">Uncharacterized protein</fullName>
    </submittedName>
</protein>
<keyword evidence="2" id="KW-1185">Reference proteome</keyword>
<gene>
    <name evidence="1" type="ORF">U6N30_17970</name>
</gene>
<dbReference type="RefSeq" id="WP_324273327.1">
    <property type="nucleotide sequence ID" value="NZ_CP141261.1"/>
</dbReference>
<evidence type="ECO:0000313" key="1">
    <source>
        <dbReference type="EMBL" id="WRL61968.1"/>
    </source>
</evidence>
<reference evidence="1 2" key="1">
    <citation type="submission" date="2023-12" db="EMBL/GenBank/DDBJ databases">
        <title>Blastococcus brunescens sp. nov., an actonobacterium isolated from sandstone collected in sahara desert.</title>
        <authorList>
            <person name="Gtari M."/>
            <person name="Ghodhbane F."/>
        </authorList>
    </citation>
    <scope>NUCLEOTIDE SEQUENCE [LARGE SCALE GENOMIC DNA]</scope>
    <source>
        <strain evidence="1 2">BMG 8361</strain>
    </source>
</reference>
<organism evidence="1 2">
    <name type="scientific">Blastococcus brunescens</name>
    <dbReference type="NCBI Taxonomy" id="1564165"/>
    <lineage>
        <taxon>Bacteria</taxon>
        <taxon>Bacillati</taxon>
        <taxon>Actinomycetota</taxon>
        <taxon>Actinomycetes</taxon>
        <taxon>Geodermatophilales</taxon>
        <taxon>Geodermatophilaceae</taxon>
        <taxon>Blastococcus</taxon>
    </lineage>
</organism>
<name>A0ABZ1AWB7_9ACTN</name>
<accession>A0ABZ1AWB7</accession>
<evidence type="ECO:0000313" key="2">
    <source>
        <dbReference type="Proteomes" id="UP001324287"/>
    </source>
</evidence>
<proteinExistence type="predicted"/>